<dbReference type="Gene3D" id="3.40.250.10">
    <property type="entry name" value="Rhodanese-like domain"/>
    <property type="match status" value="2"/>
</dbReference>
<protein>
    <submittedName>
        <fullName evidence="2">Rhodanese-like domain-containing protein</fullName>
    </submittedName>
</protein>
<dbReference type="CDD" id="cd00158">
    <property type="entry name" value="RHOD"/>
    <property type="match status" value="2"/>
</dbReference>
<dbReference type="PANTHER" id="PTHR43031">
    <property type="entry name" value="FAD-DEPENDENT OXIDOREDUCTASE"/>
    <property type="match status" value="1"/>
</dbReference>
<dbReference type="PROSITE" id="PS50206">
    <property type="entry name" value="RHODANESE_3"/>
    <property type="match status" value="2"/>
</dbReference>
<dbReference type="Pfam" id="PF00581">
    <property type="entry name" value="Rhodanese"/>
    <property type="match status" value="2"/>
</dbReference>
<gene>
    <name evidence="2" type="ORF">IFE08_06630</name>
</gene>
<dbReference type="EMBL" id="CP061839">
    <property type="protein sequence ID" value="QOW62002.1"/>
    <property type="molecule type" value="Genomic_DNA"/>
</dbReference>
<proteinExistence type="predicted"/>
<evidence type="ECO:0000259" key="1">
    <source>
        <dbReference type="PROSITE" id="PS50206"/>
    </source>
</evidence>
<dbReference type="GeneID" id="301090261"/>
<feature type="domain" description="Rhodanese" evidence="1">
    <location>
        <begin position="46"/>
        <end position="132"/>
    </location>
</feature>
<dbReference type="Proteomes" id="UP000593915">
    <property type="component" value="Chromosome"/>
</dbReference>
<sequence>MNKFKLCLALLLGCVLVTSCTEDNSKSKINQMTGEALDKIMNDKKEKEKYFVIDVREPDEYAEGHVRYAVNISVNEIENRIAEIEDLKDKNVVTICRSGKRSQKAAEILEKHGFNKIYNARGVSEYNYTTLTKVANIRGKTLQELADTGLYSIVDARDEKDYTAGHLQGAIHASADTVESKFAELPSDKAVITYCYSGNRSFDVAEKLAAAGYTAINSLDGTKEYGEFKLIK</sequence>
<name>A0A7S7AXI8_9SPIR</name>
<dbReference type="AlphaFoldDB" id="A0A7S7AXI8"/>
<organism evidence="2 3">
    <name type="scientific">Treponema pedis</name>
    <dbReference type="NCBI Taxonomy" id="409322"/>
    <lineage>
        <taxon>Bacteria</taxon>
        <taxon>Pseudomonadati</taxon>
        <taxon>Spirochaetota</taxon>
        <taxon>Spirochaetia</taxon>
        <taxon>Spirochaetales</taxon>
        <taxon>Treponemataceae</taxon>
        <taxon>Treponema</taxon>
    </lineage>
</organism>
<dbReference type="InterPro" id="IPR001763">
    <property type="entry name" value="Rhodanese-like_dom"/>
</dbReference>
<evidence type="ECO:0000313" key="2">
    <source>
        <dbReference type="EMBL" id="QOW62002.1"/>
    </source>
</evidence>
<dbReference type="PANTHER" id="PTHR43031:SF18">
    <property type="entry name" value="RHODANESE-RELATED SULFURTRANSFERASES"/>
    <property type="match status" value="1"/>
</dbReference>
<feature type="domain" description="Rhodanese" evidence="1">
    <location>
        <begin position="147"/>
        <end position="223"/>
    </location>
</feature>
<dbReference type="SUPFAM" id="SSF52821">
    <property type="entry name" value="Rhodanese/Cell cycle control phosphatase"/>
    <property type="match status" value="2"/>
</dbReference>
<dbReference type="PROSITE" id="PS51257">
    <property type="entry name" value="PROKAR_LIPOPROTEIN"/>
    <property type="match status" value="1"/>
</dbReference>
<dbReference type="InterPro" id="IPR050229">
    <property type="entry name" value="GlpE_sulfurtransferase"/>
</dbReference>
<dbReference type="SMART" id="SM00450">
    <property type="entry name" value="RHOD"/>
    <property type="match status" value="2"/>
</dbReference>
<evidence type="ECO:0000313" key="3">
    <source>
        <dbReference type="Proteomes" id="UP000593915"/>
    </source>
</evidence>
<dbReference type="InterPro" id="IPR036873">
    <property type="entry name" value="Rhodanese-like_dom_sf"/>
</dbReference>
<reference evidence="2 3" key="1">
    <citation type="submission" date="2020-09" db="EMBL/GenBank/DDBJ databases">
        <title>Characterization of Treponema spp. from bovine digital dermatitis in Korea.</title>
        <authorList>
            <person name="Espiritu H.M."/>
            <person name="Cho Y.I."/>
            <person name="Mamuad L."/>
        </authorList>
    </citation>
    <scope>NUCLEOTIDE SEQUENCE [LARGE SCALE GENOMIC DNA]</scope>
    <source>
        <strain evidence="2 3">KS1</strain>
    </source>
</reference>
<accession>A0A7S7AXI8</accession>
<dbReference type="RefSeq" id="WP_024465495.1">
    <property type="nucleotide sequence ID" value="NZ_CP045670.1"/>
</dbReference>